<dbReference type="Pfam" id="PF02779">
    <property type="entry name" value="Transket_pyr"/>
    <property type="match status" value="1"/>
</dbReference>
<dbReference type="SMART" id="SM00861">
    <property type="entry name" value="Transket_pyr"/>
    <property type="match status" value="1"/>
</dbReference>
<gene>
    <name evidence="5" type="ORF">ENG47_01400</name>
</gene>
<dbReference type="SUPFAM" id="SSF52922">
    <property type="entry name" value="TK C-terminal domain-like"/>
    <property type="match status" value="1"/>
</dbReference>
<dbReference type="InterPro" id="IPR051157">
    <property type="entry name" value="PDH/Transketolase"/>
</dbReference>
<dbReference type="InterPro" id="IPR033248">
    <property type="entry name" value="Transketolase_C"/>
</dbReference>
<dbReference type="PANTHER" id="PTHR43825:SF1">
    <property type="entry name" value="TRANSKETOLASE-LIKE PYRIMIDINE-BINDING DOMAIN-CONTAINING PROTEIN"/>
    <property type="match status" value="1"/>
</dbReference>
<evidence type="ECO:0000256" key="3">
    <source>
        <dbReference type="ARBA" id="ARBA00023052"/>
    </source>
</evidence>
<evidence type="ECO:0000259" key="4">
    <source>
        <dbReference type="SMART" id="SM00861"/>
    </source>
</evidence>
<dbReference type="FunFam" id="3.40.50.970:FF:000129">
    <property type="entry name" value="Transketolase"/>
    <property type="match status" value="1"/>
</dbReference>
<dbReference type="InterPro" id="IPR009014">
    <property type="entry name" value="Transketo_C/PFOR_II"/>
</dbReference>
<dbReference type="SUPFAM" id="SSF52518">
    <property type="entry name" value="Thiamin diphosphate-binding fold (THDP-binding)"/>
    <property type="match status" value="1"/>
</dbReference>
<proteinExistence type="inferred from homology"/>
<dbReference type="Gene3D" id="3.40.50.970">
    <property type="match status" value="1"/>
</dbReference>
<evidence type="ECO:0000256" key="2">
    <source>
        <dbReference type="ARBA" id="ARBA00007131"/>
    </source>
</evidence>
<name>A0A7V0N062_UNCAE</name>
<dbReference type="PANTHER" id="PTHR43825">
    <property type="entry name" value="PYRUVATE DEHYDROGENASE E1 COMPONENT"/>
    <property type="match status" value="1"/>
</dbReference>
<keyword evidence="3" id="KW-0786">Thiamine pyrophosphate</keyword>
<dbReference type="AlphaFoldDB" id="A0A7V0N062"/>
<dbReference type="Gene3D" id="3.40.50.920">
    <property type="match status" value="1"/>
</dbReference>
<dbReference type="CDD" id="cd07033">
    <property type="entry name" value="TPP_PYR_DXS_TK_like"/>
    <property type="match status" value="1"/>
</dbReference>
<dbReference type="Proteomes" id="UP000885660">
    <property type="component" value="Unassembled WGS sequence"/>
</dbReference>
<feature type="domain" description="Transketolase-like pyrimidine-binding" evidence="4">
    <location>
        <begin position="5"/>
        <end position="170"/>
    </location>
</feature>
<accession>A0A7V0N062</accession>
<evidence type="ECO:0000313" key="5">
    <source>
        <dbReference type="EMBL" id="HDN84398.1"/>
    </source>
</evidence>
<comment type="caution">
    <text evidence="5">The sequence shown here is derived from an EMBL/GenBank/DDBJ whole genome shotgun (WGS) entry which is preliminary data.</text>
</comment>
<reference evidence="5" key="1">
    <citation type="journal article" date="2020" name="mSystems">
        <title>Genome- and Community-Level Interaction Insights into Carbon Utilization and Element Cycling Functions of Hydrothermarchaeota in Hydrothermal Sediment.</title>
        <authorList>
            <person name="Zhou Z."/>
            <person name="Liu Y."/>
            <person name="Xu W."/>
            <person name="Pan J."/>
            <person name="Luo Z.H."/>
            <person name="Li M."/>
        </authorList>
    </citation>
    <scope>NUCLEOTIDE SEQUENCE [LARGE SCALE GENOMIC DNA]</scope>
    <source>
        <strain evidence="5">HyVt-219</strain>
    </source>
</reference>
<feature type="non-terminal residue" evidence="5">
    <location>
        <position position="299"/>
    </location>
</feature>
<comment type="cofactor">
    <cofactor evidence="1">
        <name>thiamine diphosphate</name>
        <dbReference type="ChEBI" id="CHEBI:58937"/>
    </cofactor>
</comment>
<evidence type="ECO:0000256" key="1">
    <source>
        <dbReference type="ARBA" id="ARBA00001964"/>
    </source>
</evidence>
<dbReference type="EMBL" id="DRBC01000085">
    <property type="protein sequence ID" value="HDN84398.1"/>
    <property type="molecule type" value="Genomic_DNA"/>
</dbReference>
<organism evidence="5">
    <name type="scientific">Aerophobetes bacterium</name>
    <dbReference type="NCBI Taxonomy" id="2030807"/>
    <lineage>
        <taxon>Bacteria</taxon>
        <taxon>Candidatus Aerophobota</taxon>
    </lineage>
</organism>
<dbReference type="InterPro" id="IPR005475">
    <property type="entry name" value="Transketolase-like_Pyr-bd"/>
</dbReference>
<dbReference type="InterPro" id="IPR029061">
    <property type="entry name" value="THDP-binding"/>
</dbReference>
<sequence>MSDRIAPREAFGKTLVRLGEENPNIVVLDADLAPSTKTSYFRESFPQRFIPVGIAEQNMIGIAAGLSTLGFIPFATTFACFASRRVCDQVTVSCAYPRLNVKIVGGYVGLFVGKNGATHQALEDIAIMRSIANMVVIEPADATETERVIEFACNYDGPVYLRIGRDPMPQIVPQDYKFQLGKALVLREGKDVTLISSGAMVEDTLKAASLVKKEGIDARVINMSCIKPVDEEIIVKAAEETGRIVTVENHNIIGGLGSAVCEVVAERYPARVKRIGIRDVFGKSGTNEEMKAKFKLRAE</sequence>
<protein>
    <submittedName>
        <fullName evidence="5">Transketolase family protein</fullName>
    </submittedName>
</protein>
<dbReference type="Pfam" id="PF02780">
    <property type="entry name" value="Transketolase_C"/>
    <property type="match status" value="1"/>
</dbReference>
<comment type="similarity">
    <text evidence="2">Belongs to the transketolase family.</text>
</comment>